<evidence type="ECO:0000256" key="4">
    <source>
        <dbReference type="ARBA" id="ARBA00022801"/>
    </source>
</evidence>
<evidence type="ECO:0000313" key="9">
    <source>
        <dbReference type="EMBL" id="MDG3013016.1"/>
    </source>
</evidence>
<dbReference type="InterPro" id="IPR036590">
    <property type="entry name" value="SRAP-like"/>
</dbReference>
<evidence type="ECO:0000313" key="10">
    <source>
        <dbReference type="Proteomes" id="UP001152755"/>
    </source>
</evidence>
<dbReference type="GO" id="GO:0003697">
    <property type="term" value="F:single-stranded DNA binding"/>
    <property type="evidence" value="ECO:0007669"/>
    <property type="project" value="InterPro"/>
</dbReference>
<protein>
    <recommendedName>
        <fullName evidence="8">Abasic site processing protein</fullName>
        <ecNumber evidence="8">3.4.-.-</ecNumber>
    </recommendedName>
</protein>
<evidence type="ECO:0000256" key="7">
    <source>
        <dbReference type="ARBA" id="ARBA00023239"/>
    </source>
</evidence>
<dbReference type="Gene3D" id="3.90.1680.10">
    <property type="entry name" value="SOS response associated peptidase-like"/>
    <property type="match status" value="1"/>
</dbReference>
<evidence type="ECO:0000256" key="3">
    <source>
        <dbReference type="ARBA" id="ARBA00022763"/>
    </source>
</evidence>
<sequence>MCGRYATTVDPAKLAVELDAVDETGAAGAQARSFNVAPTTEVLAVVERHRDPGDDPTLRIRLMRWGFVPHWAKRVGDGPPLFNARAETVTSKAMFKAAASGKRCLVPMDGWFEWERGVSAAGKPVKVPFYMTPRDGSRLYMAGLWSAWRGGSGEPPVLSATILTTDAVGELEGVHDRMPLILPRESWERWLDPDAAMDSALLAPPDPAVAAAIEIRRVSTLVNSVRNDGPELVTPVAGEDPAEQLTLL</sequence>
<keyword evidence="7" id="KW-0456">Lyase</keyword>
<keyword evidence="6" id="KW-0238">DNA-binding</keyword>
<dbReference type="PANTHER" id="PTHR13604:SF0">
    <property type="entry name" value="ABASIC SITE PROCESSING PROTEIN HMCES"/>
    <property type="match status" value="1"/>
</dbReference>
<dbReference type="AlphaFoldDB" id="A0A9X4LWP9"/>
<dbReference type="GO" id="GO:0106300">
    <property type="term" value="P:protein-DNA covalent cross-linking repair"/>
    <property type="evidence" value="ECO:0007669"/>
    <property type="project" value="InterPro"/>
</dbReference>
<dbReference type="EMBL" id="JANRHA010000001">
    <property type="protein sequence ID" value="MDG3013016.1"/>
    <property type="molecule type" value="Genomic_DNA"/>
</dbReference>
<dbReference type="Proteomes" id="UP001152755">
    <property type="component" value="Unassembled WGS sequence"/>
</dbReference>
<evidence type="ECO:0000256" key="5">
    <source>
        <dbReference type="ARBA" id="ARBA00023124"/>
    </source>
</evidence>
<organism evidence="9 10">
    <name type="scientific">Speluncibacter jeojiensis</name>
    <dbReference type="NCBI Taxonomy" id="2710754"/>
    <lineage>
        <taxon>Bacteria</taxon>
        <taxon>Bacillati</taxon>
        <taxon>Actinomycetota</taxon>
        <taxon>Actinomycetes</taxon>
        <taxon>Mycobacteriales</taxon>
        <taxon>Speluncibacteraceae</taxon>
        <taxon>Speluncibacter</taxon>
    </lineage>
</organism>
<dbReference type="RefSeq" id="WP_332518884.1">
    <property type="nucleotide sequence ID" value="NZ_JANRHA010000001.1"/>
</dbReference>
<dbReference type="GO" id="GO:0008233">
    <property type="term" value="F:peptidase activity"/>
    <property type="evidence" value="ECO:0007669"/>
    <property type="project" value="UniProtKB-KW"/>
</dbReference>
<dbReference type="EC" id="3.4.-.-" evidence="8"/>
<keyword evidence="4 8" id="KW-0378">Hydrolase</keyword>
<keyword evidence="2 8" id="KW-0645">Protease</keyword>
<proteinExistence type="inferred from homology"/>
<reference evidence="9" key="1">
    <citation type="submission" date="2022-08" db="EMBL/GenBank/DDBJ databases">
        <title>Genome analysis of Corynebacteriales strain.</title>
        <authorList>
            <person name="Lee S.D."/>
        </authorList>
    </citation>
    <scope>NUCLEOTIDE SEQUENCE</scope>
    <source>
        <strain evidence="9">D3-21</strain>
    </source>
</reference>
<dbReference type="PANTHER" id="PTHR13604">
    <property type="entry name" value="DC12-RELATED"/>
    <property type="match status" value="1"/>
</dbReference>
<dbReference type="GO" id="GO:0006508">
    <property type="term" value="P:proteolysis"/>
    <property type="evidence" value="ECO:0007669"/>
    <property type="project" value="UniProtKB-KW"/>
</dbReference>
<keyword evidence="3" id="KW-0227">DNA damage</keyword>
<evidence type="ECO:0000256" key="8">
    <source>
        <dbReference type="RuleBase" id="RU364100"/>
    </source>
</evidence>
<dbReference type="SUPFAM" id="SSF143081">
    <property type="entry name" value="BB1717-like"/>
    <property type="match status" value="1"/>
</dbReference>
<keyword evidence="5" id="KW-0190">Covalent protein-DNA linkage</keyword>
<name>A0A9X4LWP9_9ACTN</name>
<comment type="caution">
    <text evidence="9">The sequence shown here is derived from an EMBL/GenBank/DDBJ whole genome shotgun (WGS) entry which is preliminary data.</text>
</comment>
<evidence type="ECO:0000256" key="2">
    <source>
        <dbReference type="ARBA" id="ARBA00022670"/>
    </source>
</evidence>
<dbReference type="GO" id="GO:0016829">
    <property type="term" value="F:lyase activity"/>
    <property type="evidence" value="ECO:0007669"/>
    <property type="project" value="UniProtKB-KW"/>
</dbReference>
<accession>A0A9X4LWP9</accession>
<evidence type="ECO:0000256" key="6">
    <source>
        <dbReference type="ARBA" id="ARBA00023125"/>
    </source>
</evidence>
<comment type="similarity">
    <text evidence="1 8">Belongs to the SOS response-associated peptidase family.</text>
</comment>
<gene>
    <name evidence="9" type="ORF">NVS88_00390</name>
</gene>
<keyword evidence="10" id="KW-1185">Reference proteome</keyword>
<dbReference type="InterPro" id="IPR003738">
    <property type="entry name" value="SRAP"/>
</dbReference>
<dbReference type="Pfam" id="PF02586">
    <property type="entry name" value="SRAP"/>
    <property type="match status" value="1"/>
</dbReference>
<evidence type="ECO:0000256" key="1">
    <source>
        <dbReference type="ARBA" id="ARBA00008136"/>
    </source>
</evidence>